<evidence type="ECO:0000313" key="2">
    <source>
        <dbReference type="Proteomes" id="UP000037696"/>
    </source>
</evidence>
<evidence type="ECO:0000313" key="1">
    <source>
        <dbReference type="EMBL" id="KOS36465.1"/>
    </source>
</evidence>
<dbReference type="AlphaFoldDB" id="A0A0M9W9M8"/>
<reference evidence="1 2" key="1">
    <citation type="submission" date="2015-08" db="EMBL/GenBank/DDBJ databases">
        <title>Genome sequencing of Penicillium nordicum.</title>
        <authorList>
            <person name="Nguyen H.D."/>
            <person name="Seifert K.A."/>
        </authorList>
    </citation>
    <scope>NUCLEOTIDE SEQUENCE [LARGE SCALE GENOMIC DNA]</scope>
    <source>
        <strain evidence="1 2">DAOMC 185683</strain>
    </source>
</reference>
<dbReference type="Proteomes" id="UP000037696">
    <property type="component" value="Unassembled WGS sequence"/>
</dbReference>
<keyword evidence="2" id="KW-1185">Reference proteome</keyword>
<comment type="caution">
    <text evidence="1">The sequence shown here is derived from an EMBL/GenBank/DDBJ whole genome shotgun (WGS) entry which is preliminary data.</text>
</comment>
<accession>A0A0M9W9M8</accession>
<dbReference type="EMBL" id="LHQQ01000451">
    <property type="protein sequence ID" value="KOS36465.1"/>
    <property type="molecule type" value="Genomic_DNA"/>
</dbReference>
<sequence length="27" mass="2885">APLQSLQYNSPGINIHSCVACTPSDRL</sequence>
<proteinExistence type="predicted"/>
<name>A0A0M9W9M8_9EURO</name>
<organism evidence="1 2">
    <name type="scientific">Penicillium nordicum</name>
    <dbReference type="NCBI Taxonomy" id="229535"/>
    <lineage>
        <taxon>Eukaryota</taxon>
        <taxon>Fungi</taxon>
        <taxon>Dikarya</taxon>
        <taxon>Ascomycota</taxon>
        <taxon>Pezizomycotina</taxon>
        <taxon>Eurotiomycetes</taxon>
        <taxon>Eurotiomycetidae</taxon>
        <taxon>Eurotiales</taxon>
        <taxon>Aspergillaceae</taxon>
        <taxon>Penicillium</taxon>
    </lineage>
</organism>
<gene>
    <name evidence="1" type="ORF">ACN38_g12793</name>
</gene>
<feature type="non-terminal residue" evidence="1">
    <location>
        <position position="1"/>
    </location>
</feature>
<protein>
    <submittedName>
        <fullName evidence="1">Uncharacterized protein</fullName>
    </submittedName>
</protein>